<dbReference type="Gene3D" id="3.10.10.10">
    <property type="entry name" value="HIV Type 1 Reverse Transcriptase, subunit A, domain 1"/>
    <property type="match status" value="1"/>
</dbReference>
<dbReference type="Gene3D" id="3.30.70.270">
    <property type="match status" value="1"/>
</dbReference>
<keyword evidence="2" id="KW-1185">Reference proteome</keyword>
<dbReference type="PANTHER" id="PTHR24559:SF447">
    <property type="entry name" value="RNA-DIRECTED DNA POLYMERASE HOMOLOG"/>
    <property type="match status" value="1"/>
</dbReference>
<dbReference type="Pfam" id="PF00078">
    <property type="entry name" value="RVT_1"/>
    <property type="match status" value="1"/>
</dbReference>
<dbReference type="RefSeq" id="XP_071901250.1">
    <property type="nucleotide sequence ID" value="XM_072045149.1"/>
</dbReference>
<evidence type="ECO:0000259" key="1">
    <source>
        <dbReference type="Pfam" id="PF00078"/>
    </source>
</evidence>
<sequence>MPEKSTSKQTSVGGSRPKVPARVYALDYQQIPDATEVVEGVAPISKTPYRMAPVELKELKLQLQDLLERGFIKESDSPWGALVLFVKKNDGSLRLYLMHRVFKPYLDQFIVVFIDDILVYSKTLEDHEKHLRIVLQILREHQLYAKFS</sequence>
<dbReference type="SUPFAM" id="SSF56672">
    <property type="entry name" value="DNA/RNA polymerases"/>
    <property type="match status" value="1"/>
</dbReference>
<evidence type="ECO:0000313" key="3">
    <source>
        <dbReference type="RefSeq" id="XP_071901250.1"/>
    </source>
</evidence>
<dbReference type="InterPro" id="IPR000477">
    <property type="entry name" value="RT_dom"/>
</dbReference>
<protein>
    <recommendedName>
        <fullName evidence="1">Reverse transcriptase domain-containing protein</fullName>
    </recommendedName>
</protein>
<dbReference type="InterPro" id="IPR043128">
    <property type="entry name" value="Rev_trsase/Diguanyl_cyclase"/>
</dbReference>
<organism evidence="2 3">
    <name type="scientific">Coffea arabica</name>
    <name type="common">Arabian coffee</name>
    <dbReference type="NCBI Taxonomy" id="13443"/>
    <lineage>
        <taxon>Eukaryota</taxon>
        <taxon>Viridiplantae</taxon>
        <taxon>Streptophyta</taxon>
        <taxon>Embryophyta</taxon>
        <taxon>Tracheophyta</taxon>
        <taxon>Spermatophyta</taxon>
        <taxon>Magnoliopsida</taxon>
        <taxon>eudicotyledons</taxon>
        <taxon>Gunneridae</taxon>
        <taxon>Pentapetalae</taxon>
        <taxon>asterids</taxon>
        <taxon>lamiids</taxon>
        <taxon>Gentianales</taxon>
        <taxon>Rubiaceae</taxon>
        <taxon>Ixoroideae</taxon>
        <taxon>Gardenieae complex</taxon>
        <taxon>Bertiereae - Coffeeae clade</taxon>
        <taxon>Coffeeae</taxon>
        <taxon>Coffea</taxon>
    </lineage>
</organism>
<proteinExistence type="predicted"/>
<reference evidence="2" key="1">
    <citation type="journal article" date="2025" name="Foods">
        <title>Unveiling the Microbial Signatures of Arabica Coffee Cherries: Insights into Ripeness Specific Diversity, Functional Traits, and Implications for Quality and Safety.</title>
        <authorList>
            <consortium name="RefSeq"/>
            <person name="Tenea G.N."/>
            <person name="Cifuentes V."/>
            <person name="Reyes P."/>
            <person name="Cevallos-Vallejos M."/>
        </authorList>
    </citation>
    <scope>NUCLEOTIDE SEQUENCE [LARGE SCALE GENOMIC DNA]</scope>
</reference>
<feature type="domain" description="Reverse transcriptase" evidence="1">
    <location>
        <begin position="96"/>
        <end position="144"/>
    </location>
</feature>
<evidence type="ECO:0000313" key="2">
    <source>
        <dbReference type="Proteomes" id="UP001652660"/>
    </source>
</evidence>
<accession>A0ABM4U1U5</accession>
<dbReference type="PANTHER" id="PTHR24559">
    <property type="entry name" value="TRANSPOSON TY3-I GAG-POL POLYPROTEIN"/>
    <property type="match status" value="1"/>
</dbReference>
<gene>
    <name evidence="3" type="primary">LOC140005050</name>
</gene>
<dbReference type="GeneID" id="140005050"/>
<dbReference type="Proteomes" id="UP001652660">
    <property type="component" value="Chromosome 1c"/>
</dbReference>
<reference evidence="3" key="2">
    <citation type="submission" date="2025-08" db="UniProtKB">
        <authorList>
            <consortium name="RefSeq"/>
        </authorList>
    </citation>
    <scope>IDENTIFICATION</scope>
    <source>
        <tissue evidence="3">Leaves</tissue>
    </source>
</reference>
<name>A0ABM4U1U5_COFAR</name>
<dbReference type="InterPro" id="IPR053134">
    <property type="entry name" value="RNA-dir_DNA_polymerase"/>
</dbReference>
<dbReference type="InterPro" id="IPR043502">
    <property type="entry name" value="DNA/RNA_pol_sf"/>
</dbReference>